<dbReference type="GO" id="GO:0016740">
    <property type="term" value="F:transferase activity"/>
    <property type="evidence" value="ECO:0007669"/>
    <property type="project" value="UniProtKB-KW"/>
</dbReference>
<dbReference type="InterPro" id="IPR011990">
    <property type="entry name" value="TPR-like_helical_dom_sf"/>
</dbReference>
<dbReference type="Gene3D" id="3.90.550.10">
    <property type="entry name" value="Spore Coat Polysaccharide Biosynthesis Protein SpsA, Chain A"/>
    <property type="match status" value="1"/>
</dbReference>
<dbReference type="EMBL" id="VLXZ01000021">
    <property type="protein sequence ID" value="TSB44735.1"/>
    <property type="molecule type" value="Genomic_DNA"/>
</dbReference>
<keyword evidence="3" id="KW-1185">Reference proteome</keyword>
<evidence type="ECO:0000313" key="3">
    <source>
        <dbReference type="Proteomes" id="UP000318521"/>
    </source>
</evidence>
<dbReference type="Gene3D" id="1.25.40.10">
    <property type="entry name" value="Tetratricopeptide repeat domain"/>
    <property type="match status" value="1"/>
</dbReference>
<dbReference type="InterPro" id="IPR029044">
    <property type="entry name" value="Nucleotide-diphossugar_trans"/>
</dbReference>
<sequence length="372" mass="43449">MITISLCMIVKNEEKLLARCLDTVKHIVDEINIVDTGSTDGTEELARTYTDRVFFYKWTNSYAAARNEAFKHATKEYILYLDADDVLLEEDQKKLMELKKTLDPSVDSVSMYYDNGVDEAGNVALRYRRNRLVKREKNFIWGGDAHEYLNVFGHIINSDISITHKKEFTPEKASSNTGVIFSIFEQKEKDGEEFSARDYFYYGNELREKGKFKKSIEQYNFHIDKGDGWIEDSFHACIGKADCYRHMNQLDKELESLFQSFVYTHTPRPEACSRIGYNYQVKAMYTEAAFWYELAAELKPDPNQWSFSYPAYSTWYPNLQLCVCYYRLGDKQKSYEKNEMARTYLPKDERILANKKLLESELGLTNSTTESV</sequence>
<dbReference type="CDD" id="cd02511">
    <property type="entry name" value="Beta4Glucosyltransferase"/>
    <property type="match status" value="1"/>
</dbReference>
<dbReference type="PANTHER" id="PTHR43630">
    <property type="entry name" value="POLY-BETA-1,6-N-ACETYL-D-GLUCOSAMINE SYNTHASE"/>
    <property type="match status" value="1"/>
</dbReference>
<name>A0A553ZTR0_9BACI</name>
<dbReference type="InterPro" id="IPR001173">
    <property type="entry name" value="Glyco_trans_2-like"/>
</dbReference>
<organism evidence="2 3">
    <name type="scientific">Alkalicoccobacillus porphyridii</name>
    <dbReference type="NCBI Taxonomy" id="2597270"/>
    <lineage>
        <taxon>Bacteria</taxon>
        <taxon>Bacillati</taxon>
        <taxon>Bacillota</taxon>
        <taxon>Bacilli</taxon>
        <taxon>Bacillales</taxon>
        <taxon>Bacillaceae</taxon>
        <taxon>Alkalicoccobacillus</taxon>
    </lineage>
</organism>
<proteinExistence type="predicted"/>
<protein>
    <submittedName>
        <fullName evidence="2">Glycosyltransferase family 2 protein</fullName>
    </submittedName>
</protein>
<accession>A0A553ZTR0</accession>
<gene>
    <name evidence="2" type="ORF">FN960_20120</name>
</gene>
<dbReference type="RefSeq" id="WP_143850661.1">
    <property type="nucleotide sequence ID" value="NZ_VLXZ01000021.1"/>
</dbReference>
<comment type="caution">
    <text evidence="2">The sequence shown here is derived from an EMBL/GenBank/DDBJ whole genome shotgun (WGS) entry which is preliminary data.</text>
</comment>
<dbReference type="Proteomes" id="UP000318521">
    <property type="component" value="Unassembled WGS sequence"/>
</dbReference>
<dbReference type="PANTHER" id="PTHR43630:SF2">
    <property type="entry name" value="GLYCOSYLTRANSFERASE"/>
    <property type="match status" value="1"/>
</dbReference>
<dbReference type="Pfam" id="PF00535">
    <property type="entry name" value="Glycos_transf_2"/>
    <property type="match status" value="1"/>
</dbReference>
<dbReference type="SUPFAM" id="SSF53448">
    <property type="entry name" value="Nucleotide-diphospho-sugar transferases"/>
    <property type="match status" value="1"/>
</dbReference>
<dbReference type="OrthoDB" id="9815923at2"/>
<dbReference type="SUPFAM" id="SSF48452">
    <property type="entry name" value="TPR-like"/>
    <property type="match status" value="1"/>
</dbReference>
<evidence type="ECO:0000259" key="1">
    <source>
        <dbReference type="Pfam" id="PF00535"/>
    </source>
</evidence>
<evidence type="ECO:0000313" key="2">
    <source>
        <dbReference type="EMBL" id="TSB44735.1"/>
    </source>
</evidence>
<feature type="domain" description="Glycosyltransferase 2-like" evidence="1">
    <location>
        <begin position="5"/>
        <end position="146"/>
    </location>
</feature>
<keyword evidence="2" id="KW-0808">Transferase</keyword>
<dbReference type="AlphaFoldDB" id="A0A553ZTR0"/>
<reference evidence="2 3" key="1">
    <citation type="submission" date="2019-07" db="EMBL/GenBank/DDBJ databases">
        <authorList>
            <person name="Park Y.J."/>
            <person name="Jeong S.E."/>
            <person name="Jung H.S."/>
        </authorList>
    </citation>
    <scope>NUCLEOTIDE SEQUENCE [LARGE SCALE GENOMIC DNA]</scope>
    <source>
        <strain evidence="3">P16(2019)</strain>
    </source>
</reference>